<evidence type="ECO:0000313" key="2">
    <source>
        <dbReference type="EMBL" id="OTG33633.1"/>
    </source>
</evidence>
<reference evidence="1" key="3">
    <citation type="submission" date="2020-06" db="EMBL/GenBank/DDBJ databases">
        <title>Helianthus annuus Genome sequencing and assembly Release 2.</title>
        <authorList>
            <person name="Gouzy J."/>
            <person name="Langlade N."/>
            <person name="Munos S."/>
        </authorList>
    </citation>
    <scope>NUCLEOTIDE SEQUENCE</scope>
    <source>
        <tissue evidence="1">Leaves</tissue>
    </source>
</reference>
<keyword evidence="3" id="KW-1185">Reference proteome</keyword>
<dbReference type="EMBL" id="MNCJ02000322">
    <property type="protein sequence ID" value="KAF5799471.1"/>
    <property type="molecule type" value="Genomic_DNA"/>
</dbReference>
<reference evidence="2" key="2">
    <citation type="submission" date="2017-02" db="EMBL/GenBank/DDBJ databases">
        <title>Sunflower complete genome.</title>
        <authorList>
            <person name="Langlade N."/>
            <person name="Munos S."/>
        </authorList>
    </citation>
    <scope>NUCLEOTIDE SEQUENCE [LARGE SCALE GENOMIC DNA]</scope>
    <source>
        <tissue evidence="2">Leaves</tissue>
    </source>
</reference>
<proteinExistence type="predicted"/>
<name>A0A251VEI7_HELAN</name>
<reference evidence="1 3" key="1">
    <citation type="journal article" date="2017" name="Nature">
        <title>The sunflower genome provides insights into oil metabolism, flowering and Asterid evolution.</title>
        <authorList>
            <person name="Badouin H."/>
            <person name="Gouzy J."/>
            <person name="Grassa C.J."/>
            <person name="Murat F."/>
            <person name="Staton S.E."/>
            <person name="Cottret L."/>
            <person name="Lelandais-Briere C."/>
            <person name="Owens G.L."/>
            <person name="Carrere S."/>
            <person name="Mayjonade B."/>
            <person name="Legrand L."/>
            <person name="Gill N."/>
            <person name="Kane N.C."/>
            <person name="Bowers J.E."/>
            <person name="Hubner S."/>
            <person name="Bellec A."/>
            <person name="Berard A."/>
            <person name="Berges H."/>
            <person name="Blanchet N."/>
            <person name="Boniface M.C."/>
            <person name="Brunel D."/>
            <person name="Catrice O."/>
            <person name="Chaidir N."/>
            <person name="Claudel C."/>
            <person name="Donnadieu C."/>
            <person name="Faraut T."/>
            <person name="Fievet G."/>
            <person name="Helmstetter N."/>
            <person name="King M."/>
            <person name="Knapp S.J."/>
            <person name="Lai Z."/>
            <person name="Le Paslier M.C."/>
            <person name="Lippi Y."/>
            <person name="Lorenzon L."/>
            <person name="Mandel J.R."/>
            <person name="Marage G."/>
            <person name="Marchand G."/>
            <person name="Marquand E."/>
            <person name="Bret-Mestries E."/>
            <person name="Morien E."/>
            <person name="Nambeesan S."/>
            <person name="Nguyen T."/>
            <person name="Pegot-Espagnet P."/>
            <person name="Pouilly N."/>
            <person name="Raftis F."/>
            <person name="Sallet E."/>
            <person name="Schiex T."/>
            <person name="Thomas J."/>
            <person name="Vandecasteele C."/>
            <person name="Vares D."/>
            <person name="Vear F."/>
            <person name="Vautrin S."/>
            <person name="Crespi M."/>
            <person name="Mangin B."/>
            <person name="Burke J.M."/>
            <person name="Salse J."/>
            <person name="Munos S."/>
            <person name="Vincourt P."/>
            <person name="Rieseberg L.H."/>
            <person name="Langlade N.B."/>
        </authorList>
    </citation>
    <scope>NUCLEOTIDE SEQUENCE [LARGE SCALE GENOMIC DNA]</scope>
    <source>
        <strain evidence="3">cv. SF193</strain>
        <tissue evidence="1">Leaves</tissue>
    </source>
</reference>
<dbReference type="Proteomes" id="UP000215914">
    <property type="component" value="Chromosome 2"/>
</dbReference>
<evidence type="ECO:0000313" key="1">
    <source>
        <dbReference type="EMBL" id="KAF5799471.1"/>
    </source>
</evidence>
<dbReference type="InParanoid" id="A0A251VEI7"/>
<organism evidence="2 3">
    <name type="scientific">Helianthus annuus</name>
    <name type="common">Common sunflower</name>
    <dbReference type="NCBI Taxonomy" id="4232"/>
    <lineage>
        <taxon>Eukaryota</taxon>
        <taxon>Viridiplantae</taxon>
        <taxon>Streptophyta</taxon>
        <taxon>Embryophyta</taxon>
        <taxon>Tracheophyta</taxon>
        <taxon>Spermatophyta</taxon>
        <taxon>Magnoliopsida</taxon>
        <taxon>eudicotyledons</taxon>
        <taxon>Gunneridae</taxon>
        <taxon>Pentapetalae</taxon>
        <taxon>asterids</taxon>
        <taxon>campanulids</taxon>
        <taxon>Asterales</taxon>
        <taxon>Asteraceae</taxon>
        <taxon>Asteroideae</taxon>
        <taxon>Heliantheae alliance</taxon>
        <taxon>Heliantheae</taxon>
        <taxon>Helianthus</taxon>
    </lineage>
</organism>
<protein>
    <submittedName>
        <fullName evidence="2">Uncharacterized protein</fullName>
    </submittedName>
</protein>
<dbReference type="EMBL" id="CM007891">
    <property type="protein sequence ID" value="OTG33633.1"/>
    <property type="molecule type" value="Genomic_DNA"/>
</dbReference>
<dbReference type="Gramene" id="mRNA:HanXRQr2_Chr07g0304891">
    <property type="protein sequence ID" value="mRNA:HanXRQr2_Chr07g0304891"/>
    <property type="gene ID" value="HanXRQr2_Chr07g0304891"/>
</dbReference>
<dbReference type="AlphaFoldDB" id="A0A251VEI7"/>
<accession>A0A251VEI7</accession>
<sequence length="60" mass="6782">MSSRWLCCWKSSSPFSSPSRSLPPIRLLHCGILHMFVNVTGFSPGDNLCPIRHRISQPRS</sequence>
<gene>
    <name evidence="2" type="ORF">HannXRQ_Chr02g0036841</name>
    <name evidence="1" type="ORF">HanXRQr2_Chr07g0304891</name>
</gene>
<evidence type="ECO:0000313" key="3">
    <source>
        <dbReference type="Proteomes" id="UP000215914"/>
    </source>
</evidence>